<dbReference type="Pfam" id="PF20171">
    <property type="entry name" value="OpcA_G6PD_C"/>
    <property type="match status" value="1"/>
</dbReference>
<reference evidence="3" key="2">
    <citation type="submission" date="2023-10" db="EMBL/GenBank/DDBJ databases">
        <authorList>
            <person name="Choi B."/>
        </authorList>
    </citation>
    <scope>NUCLEOTIDE SEQUENCE</scope>
    <source>
        <strain evidence="3">UMB0763</strain>
    </source>
</reference>
<feature type="domain" description="Glucose-6-phosphate dehydrogenase assembly protein OpcA N-terminal" evidence="1">
    <location>
        <begin position="55"/>
        <end position="164"/>
    </location>
</feature>
<dbReference type="InterPro" id="IPR004555">
    <property type="entry name" value="G6PDH_assembly_OpcA"/>
</dbReference>
<dbReference type="PANTHER" id="PTHR38658">
    <property type="entry name" value="OXPP CYCLE PROTEIN OPCA-RELATED"/>
    <property type="match status" value="1"/>
</dbReference>
<protein>
    <submittedName>
        <fullName evidence="3">Glucose-6-phosphate dehydrogenase assembly protein OpcA</fullName>
    </submittedName>
</protein>
<feature type="domain" description="Glucose-6-phosphate dehydrogenase assembly protein OpcA C-terminal" evidence="2">
    <location>
        <begin position="170"/>
        <end position="312"/>
    </location>
</feature>
<dbReference type="Pfam" id="PF10128">
    <property type="entry name" value="OpcA_G6PD_assem"/>
    <property type="match status" value="1"/>
</dbReference>
<evidence type="ECO:0000313" key="4">
    <source>
        <dbReference type="Proteomes" id="UP000234560"/>
    </source>
</evidence>
<dbReference type="InterPro" id="IPR046802">
    <property type="entry name" value="OpcA_G6PD_C"/>
</dbReference>
<dbReference type="InterPro" id="IPR046801">
    <property type="entry name" value="OpcA_G6PD_N"/>
</dbReference>
<reference evidence="3" key="1">
    <citation type="submission" date="2017-12" db="EMBL/GenBank/DDBJ databases">
        <authorList>
            <person name="Thomas-White K."/>
            <person name="Wolfe A.J."/>
        </authorList>
    </citation>
    <scope>NUCLEOTIDE SEQUENCE</scope>
    <source>
        <strain evidence="3">UMB0763</strain>
    </source>
</reference>
<name>A0AAF1C004_9CORY</name>
<dbReference type="RefSeq" id="WP_101678906.1">
    <property type="nucleotide sequence ID" value="NZ_CAMIHY010000038.1"/>
</dbReference>
<accession>A0AAF1C004</accession>
<evidence type="ECO:0000313" key="3">
    <source>
        <dbReference type="EMBL" id="WOT03260.1"/>
    </source>
</evidence>
<dbReference type="Proteomes" id="UP000234560">
    <property type="component" value="Chromosome"/>
</dbReference>
<evidence type="ECO:0000259" key="1">
    <source>
        <dbReference type="Pfam" id="PF10128"/>
    </source>
</evidence>
<dbReference type="EMBL" id="CP136958">
    <property type="protein sequence ID" value="WOT03260.1"/>
    <property type="molecule type" value="Genomic_DNA"/>
</dbReference>
<dbReference type="AlphaFoldDB" id="A0AAF1C004"/>
<sequence length="325" mass="35402">MHQLLNTSTKEIASKLEQIETSGMQPRANHVLTLIVVINGKTNKDRLFHTISSSSKEHPSRVLVLEPLAEEHSLGFHASSVIDAELHVGGDAGASEIIWMQLRGEVTEHLDSVVTPLLLPDTPIVVWWPASAPVNPSHDPLGKLAMRRITDSFFDPAEDAIYRRRSNYTPGDSDLCWSRLTPWRGILASALDQPPFEPVRSAKVFGLAVSPTVDLAAGWLADVLGVPVYREVRGTADRPVDHNGNPATPVAEVILERDTGSVRLVVADSETIELTIGDGPATKIAQGRRPDVDCLSEEMRHLVPDQAYAGALDGLSKVTYLEADQ</sequence>
<dbReference type="KEGG" id="cpyr:CYJ47_05760"/>
<dbReference type="PANTHER" id="PTHR38658:SF1">
    <property type="entry name" value="OXPP CYCLE PROTEIN OPCA-RELATED"/>
    <property type="match status" value="1"/>
</dbReference>
<gene>
    <name evidence="3" type="ORF">CYJ47_05760</name>
</gene>
<evidence type="ECO:0000259" key="2">
    <source>
        <dbReference type="Pfam" id="PF20171"/>
    </source>
</evidence>
<proteinExistence type="predicted"/>
<organism evidence="3 4">
    <name type="scientific">Corynebacterium pyruviciproducens</name>
    <dbReference type="NCBI Taxonomy" id="598660"/>
    <lineage>
        <taxon>Bacteria</taxon>
        <taxon>Bacillati</taxon>
        <taxon>Actinomycetota</taxon>
        <taxon>Actinomycetes</taxon>
        <taxon>Mycobacteriales</taxon>
        <taxon>Corynebacteriaceae</taxon>
        <taxon>Corynebacterium</taxon>
    </lineage>
</organism>